<dbReference type="RefSeq" id="WP_281093994.1">
    <property type="nucleotide sequence ID" value="NZ_JARYZI010000004.1"/>
</dbReference>
<dbReference type="Proteomes" id="UP001158045">
    <property type="component" value="Unassembled WGS sequence"/>
</dbReference>
<organism evidence="2 3">
    <name type="scientific">Fusibacter bizertensis</name>
    <dbReference type="NCBI Taxonomy" id="1488331"/>
    <lineage>
        <taxon>Bacteria</taxon>
        <taxon>Bacillati</taxon>
        <taxon>Bacillota</taxon>
        <taxon>Clostridia</taxon>
        <taxon>Eubacteriales</taxon>
        <taxon>Eubacteriales Family XII. Incertae Sedis</taxon>
        <taxon>Fusibacter</taxon>
    </lineage>
</organism>
<dbReference type="SUPFAM" id="SSF54593">
    <property type="entry name" value="Glyoxalase/Bleomycin resistance protein/Dihydroxybiphenyl dioxygenase"/>
    <property type="match status" value="1"/>
</dbReference>
<accession>A0ABT6NCL7</accession>
<proteinExistence type="predicted"/>
<dbReference type="InterPro" id="IPR004360">
    <property type="entry name" value="Glyas_Fos-R_dOase_dom"/>
</dbReference>
<evidence type="ECO:0000259" key="1">
    <source>
        <dbReference type="Pfam" id="PF00903"/>
    </source>
</evidence>
<dbReference type="Pfam" id="PF00903">
    <property type="entry name" value="Glyoxalase"/>
    <property type="match status" value="1"/>
</dbReference>
<gene>
    <name evidence="2" type="ORF">QE109_08405</name>
</gene>
<feature type="domain" description="Glyoxalase/fosfomycin resistance/dioxygenase" evidence="1">
    <location>
        <begin position="8"/>
        <end position="116"/>
    </location>
</feature>
<comment type="caution">
    <text evidence="2">The sequence shown here is derived from an EMBL/GenBank/DDBJ whole genome shotgun (WGS) entry which is preliminary data.</text>
</comment>
<dbReference type="CDD" id="cd07247">
    <property type="entry name" value="SgaA_N_like"/>
    <property type="match status" value="1"/>
</dbReference>
<dbReference type="InterPro" id="IPR052164">
    <property type="entry name" value="Anthracycline_SecMetBiosynth"/>
</dbReference>
<dbReference type="InterPro" id="IPR029068">
    <property type="entry name" value="Glyas_Bleomycin-R_OHBP_Dase"/>
</dbReference>
<dbReference type="Gene3D" id="3.10.180.10">
    <property type="entry name" value="2,3-Dihydroxybiphenyl 1,2-Dioxygenase, domain 1"/>
    <property type="match status" value="1"/>
</dbReference>
<keyword evidence="3" id="KW-1185">Reference proteome</keyword>
<dbReference type="PANTHER" id="PTHR33993">
    <property type="entry name" value="GLYOXALASE-RELATED"/>
    <property type="match status" value="1"/>
</dbReference>
<reference evidence="2 3" key="1">
    <citation type="submission" date="2023-04" db="EMBL/GenBank/DDBJ databases">
        <title>Fusibacter bizertensis strain WBS, isolated from littoral bottom sediments of the Arctic seas - biochemical and genomic analysis.</title>
        <authorList>
            <person name="Brioukhanov A.L."/>
        </authorList>
    </citation>
    <scope>NUCLEOTIDE SEQUENCE [LARGE SCALE GENOMIC DNA]</scope>
    <source>
        <strain evidence="2 3">WBS</strain>
    </source>
</reference>
<sequence>MKSMIAIFEIPAKDINRAVHFYETLLGISIKVMDFQGMKMGVFPSEDQLSFGTIVEGEGNEPSVNGVTIYLNMEKDIEGLLSLVGDLGGTVLVEKSPHADESGYYGLFIDSEGNKIGLNNFK</sequence>
<dbReference type="PANTHER" id="PTHR33993:SF2">
    <property type="entry name" value="VOC DOMAIN-CONTAINING PROTEIN"/>
    <property type="match status" value="1"/>
</dbReference>
<dbReference type="EMBL" id="JARYZI010000004">
    <property type="protein sequence ID" value="MDH8678166.1"/>
    <property type="molecule type" value="Genomic_DNA"/>
</dbReference>
<evidence type="ECO:0000313" key="2">
    <source>
        <dbReference type="EMBL" id="MDH8678166.1"/>
    </source>
</evidence>
<evidence type="ECO:0000313" key="3">
    <source>
        <dbReference type="Proteomes" id="UP001158045"/>
    </source>
</evidence>
<name>A0ABT6NCL7_9FIRM</name>
<protein>
    <recommendedName>
        <fullName evidence="1">Glyoxalase/fosfomycin resistance/dioxygenase domain-containing protein</fullName>
    </recommendedName>
</protein>